<organism evidence="2 3">
    <name type="scientific">Streptomyces yunnanensis</name>
    <dbReference type="NCBI Taxonomy" id="156453"/>
    <lineage>
        <taxon>Bacteria</taxon>
        <taxon>Bacillati</taxon>
        <taxon>Actinomycetota</taxon>
        <taxon>Actinomycetes</taxon>
        <taxon>Kitasatosporales</taxon>
        <taxon>Streptomycetaceae</taxon>
        <taxon>Streptomyces</taxon>
    </lineage>
</organism>
<feature type="compositionally biased region" description="Basic and acidic residues" evidence="1">
    <location>
        <begin position="11"/>
        <end position="31"/>
    </location>
</feature>
<sequence length="52" mass="5998">MSNEKYTVQAAKERQEEDSKMSGAETPKEKQQQVSNHLHGRAYDQGQRWYGG</sequence>
<evidence type="ECO:0000313" key="3">
    <source>
        <dbReference type="Proteomes" id="UP001218629"/>
    </source>
</evidence>
<dbReference type="Proteomes" id="UP001218629">
    <property type="component" value="Chromosome"/>
</dbReference>
<dbReference type="EMBL" id="CP095749">
    <property type="protein sequence ID" value="WEB42094.1"/>
    <property type="molecule type" value="Genomic_DNA"/>
</dbReference>
<accession>A0ABY8ABK8</accession>
<feature type="region of interest" description="Disordered" evidence="1">
    <location>
        <begin position="1"/>
        <end position="52"/>
    </location>
</feature>
<proteinExistence type="predicted"/>
<keyword evidence="3" id="KW-1185">Reference proteome</keyword>
<reference evidence="2 3" key="1">
    <citation type="submission" date="2022-03" db="EMBL/GenBank/DDBJ databases">
        <title>Streptomyces yunnanensis P86,complete genome.</title>
        <authorList>
            <person name="Chen S."/>
            <person name="Zhang Q."/>
        </authorList>
    </citation>
    <scope>NUCLEOTIDE SEQUENCE [LARGE SCALE GENOMIC DNA]</scope>
    <source>
        <strain evidence="2 3">P86</strain>
    </source>
</reference>
<gene>
    <name evidence="2" type="ORF">MOV08_24425</name>
</gene>
<protein>
    <submittedName>
        <fullName evidence="2">Uncharacterized protein</fullName>
    </submittedName>
</protein>
<name>A0ABY8ABK8_9ACTN</name>
<evidence type="ECO:0000256" key="1">
    <source>
        <dbReference type="SAM" id="MobiDB-lite"/>
    </source>
</evidence>
<evidence type="ECO:0000313" key="2">
    <source>
        <dbReference type="EMBL" id="WEB42094.1"/>
    </source>
</evidence>
<dbReference type="RefSeq" id="WP_159030879.1">
    <property type="nucleotide sequence ID" value="NZ_CP095749.1"/>
</dbReference>